<protein>
    <submittedName>
        <fullName evidence="4">Stage II sporulation protein E</fullName>
    </submittedName>
</protein>
<dbReference type="RefSeq" id="WP_067370862.1">
    <property type="nucleotide sequence ID" value="NZ_JBIUBN010000005.1"/>
</dbReference>
<dbReference type="PANTHER" id="PTHR43156">
    <property type="entry name" value="STAGE II SPORULATION PROTEIN E-RELATED"/>
    <property type="match status" value="1"/>
</dbReference>
<dbReference type="PANTHER" id="PTHR43156:SF2">
    <property type="entry name" value="STAGE II SPORULATION PROTEIN E"/>
    <property type="match status" value="1"/>
</dbReference>
<evidence type="ECO:0000313" key="4">
    <source>
        <dbReference type="EMBL" id="KXK59428.1"/>
    </source>
</evidence>
<sequence>MLSLVRTHPSQPGSGPLTPGSRAGLGAALALLVIGCAVEVADGREVHYLPLFSAAPLLVALAGSWRLVLGLGAAATLLGVCFAFAEPTPSLATATGLGTVAVVTGIAAALASVRQRQADRLVELSKLATVAQQAVLRPLGPQVGTLAVAGRYISSTATAEIGGDLYEAIDTPYGVRMLIGDVRGKGLDAVRLASIVLGSYRHVAYERADLRAIVADLDRAVARNVGDEDFVTAALVEERGGTLTIVNCGHPPPLLLRRGAVIPLEPPAPAPPLGFMPEVRPRVERLEPGDRLLLFTDGLGEARRDGEFFPTADRAWRLLGHGTVGDGLASLETALVEWVHGQLDDDIALVLMEYAGPRTDPAVAVPSWEVGATES</sequence>
<dbReference type="SMART" id="SM00331">
    <property type="entry name" value="PP2C_SIG"/>
    <property type="match status" value="1"/>
</dbReference>
<keyword evidence="1" id="KW-0378">Hydrolase</keyword>
<evidence type="ECO:0000313" key="5">
    <source>
        <dbReference type="Proteomes" id="UP000070620"/>
    </source>
</evidence>
<organism evidence="4 5">
    <name type="scientific">Micromonospora rosaria</name>
    <dbReference type="NCBI Taxonomy" id="47874"/>
    <lineage>
        <taxon>Bacteria</taxon>
        <taxon>Bacillati</taxon>
        <taxon>Actinomycetota</taxon>
        <taxon>Actinomycetes</taxon>
        <taxon>Micromonosporales</taxon>
        <taxon>Micromonosporaceae</taxon>
        <taxon>Micromonospora</taxon>
    </lineage>
</organism>
<name>A0A136PM31_9ACTN</name>
<reference evidence="4 5" key="1">
    <citation type="submission" date="2016-01" db="EMBL/GenBank/DDBJ databases">
        <title>Whole genome sequence and analysis of Micromonospora rosaria DSM 803, which can produce antibacterial substance rosamicin.</title>
        <authorList>
            <person name="Yang H."/>
            <person name="He X."/>
            <person name="Zhu D."/>
        </authorList>
    </citation>
    <scope>NUCLEOTIDE SEQUENCE [LARGE SCALE GENOMIC DNA]</scope>
    <source>
        <strain evidence="4 5">DSM 803</strain>
    </source>
</reference>
<evidence type="ECO:0000256" key="2">
    <source>
        <dbReference type="SAM" id="Phobius"/>
    </source>
</evidence>
<accession>A0A136PM31</accession>
<dbReference type="Pfam" id="PF07228">
    <property type="entry name" value="SpoIIE"/>
    <property type="match status" value="1"/>
</dbReference>
<keyword evidence="2" id="KW-1133">Transmembrane helix</keyword>
<evidence type="ECO:0000259" key="3">
    <source>
        <dbReference type="SMART" id="SM00331"/>
    </source>
</evidence>
<dbReference type="InterPro" id="IPR001932">
    <property type="entry name" value="PPM-type_phosphatase-like_dom"/>
</dbReference>
<dbReference type="EMBL" id="LRQV01000114">
    <property type="protein sequence ID" value="KXK59428.1"/>
    <property type="molecule type" value="Genomic_DNA"/>
</dbReference>
<feature type="transmembrane region" description="Helical" evidence="2">
    <location>
        <begin position="91"/>
        <end position="111"/>
    </location>
</feature>
<dbReference type="InterPro" id="IPR036457">
    <property type="entry name" value="PPM-type-like_dom_sf"/>
</dbReference>
<dbReference type="AlphaFoldDB" id="A0A136PM31"/>
<feature type="transmembrane region" description="Helical" evidence="2">
    <location>
        <begin position="52"/>
        <end position="85"/>
    </location>
</feature>
<evidence type="ECO:0000256" key="1">
    <source>
        <dbReference type="ARBA" id="ARBA00022801"/>
    </source>
</evidence>
<keyword evidence="5" id="KW-1185">Reference proteome</keyword>
<dbReference type="OrthoDB" id="3210173at2"/>
<feature type="domain" description="PPM-type phosphatase" evidence="3">
    <location>
        <begin position="143"/>
        <end position="354"/>
    </location>
</feature>
<keyword evidence="2" id="KW-0472">Membrane</keyword>
<dbReference type="SUPFAM" id="SSF81606">
    <property type="entry name" value="PP2C-like"/>
    <property type="match status" value="1"/>
</dbReference>
<dbReference type="Proteomes" id="UP000070620">
    <property type="component" value="Unassembled WGS sequence"/>
</dbReference>
<dbReference type="GO" id="GO:0016791">
    <property type="term" value="F:phosphatase activity"/>
    <property type="evidence" value="ECO:0007669"/>
    <property type="project" value="TreeGrafter"/>
</dbReference>
<dbReference type="InterPro" id="IPR052016">
    <property type="entry name" value="Bact_Sigma-Reg"/>
</dbReference>
<dbReference type="Gene3D" id="3.60.40.10">
    <property type="entry name" value="PPM-type phosphatase domain"/>
    <property type="match status" value="1"/>
</dbReference>
<comment type="caution">
    <text evidence="4">The sequence shown here is derived from an EMBL/GenBank/DDBJ whole genome shotgun (WGS) entry which is preliminary data.</text>
</comment>
<proteinExistence type="predicted"/>
<keyword evidence="2" id="KW-0812">Transmembrane</keyword>
<gene>
    <name evidence="4" type="ORF">AWW66_24290</name>
</gene>